<keyword evidence="9" id="KW-1185">Reference proteome</keyword>
<name>A0A6G9RTK1_9ENTR</name>
<dbReference type="SUPFAM" id="SSF49584">
    <property type="entry name" value="Periplasmic chaperone C-domain"/>
    <property type="match status" value="1"/>
</dbReference>
<evidence type="ECO:0000256" key="4">
    <source>
        <dbReference type="ARBA" id="ARBA00022764"/>
    </source>
</evidence>
<dbReference type="PANTHER" id="PTHR30251">
    <property type="entry name" value="PILUS ASSEMBLY CHAPERONE"/>
    <property type="match status" value="1"/>
</dbReference>
<feature type="domain" description="Pili assembly chaperone N-terminal" evidence="6">
    <location>
        <begin position="4"/>
        <end position="125"/>
    </location>
</feature>
<sequence>MASVVMLNTRVIYPADTQSQTLQFSNNDNIPYVMQVWSDVNNPASTPDTTDAPFMSVPALFRIEPHTGQSVRLIFTGKDLPKDRESLFYLNSVQIPPKNAIKGNQNQMSVILRNRLKIFYRPKDIVGNPDGVAQQIHFSLKENNGHWGLVAENTSGYYASVISASLVSGTQIIPFQTSMIPPKTTVTWPMNKKGQSISAASKVKFILINDYGGQTHAQAELGR</sequence>
<evidence type="ECO:0000313" key="9">
    <source>
        <dbReference type="Proteomes" id="UP000503580"/>
    </source>
</evidence>
<keyword evidence="5" id="KW-0143">Chaperone</keyword>
<dbReference type="InterPro" id="IPR036316">
    <property type="entry name" value="Pili_assmbl_chap_C_dom_sf"/>
</dbReference>
<dbReference type="PANTHER" id="PTHR30251:SF25">
    <property type="entry name" value="FIMBRIAE CHAPARONE"/>
    <property type="match status" value="1"/>
</dbReference>
<dbReference type="InterPro" id="IPR016147">
    <property type="entry name" value="Pili_assmbl_chaperone_N"/>
</dbReference>
<evidence type="ECO:0000259" key="7">
    <source>
        <dbReference type="Pfam" id="PF02753"/>
    </source>
</evidence>
<evidence type="ECO:0000256" key="5">
    <source>
        <dbReference type="ARBA" id="ARBA00023186"/>
    </source>
</evidence>
<dbReference type="EMBL" id="CP050321">
    <property type="protein sequence ID" value="QIR29625.1"/>
    <property type="molecule type" value="Genomic_DNA"/>
</dbReference>
<evidence type="ECO:0000256" key="1">
    <source>
        <dbReference type="ARBA" id="ARBA00004418"/>
    </source>
</evidence>
<dbReference type="KEGG" id="kgn:GY169_08675"/>
<dbReference type="InterPro" id="IPR008962">
    <property type="entry name" value="PapD-like_sf"/>
</dbReference>
<dbReference type="PRINTS" id="PR00969">
    <property type="entry name" value="CHAPERONPILI"/>
</dbReference>
<dbReference type="InterPro" id="IPR050643">
    <property type="entry name" value="Periplasmic_pilus_chap"/>
</dbReference>
<reference evidence="8 9" key="1">
    <citation type="submission" date="2020-02" db="EMBL/GenBank/DDBJ databases">
        <title>Whole genome PO2S7.</title>
        <authorList>
            <person name="Singha K.M."/>
        </authorList>
    </citation>
    <scope>NUCLEOTIDE SEQUENCE [LARGE SCALE GENOMIC DNA]</scope>
    <source>
        <strain evidence="8 9">PO2S7</strain>
    </source>
</reference>
<gene>
    <name evidence="8" type="ORF">GY169_08675</name>
</gene>
<dbReference type="InterPro" id="IPR016148">
    <property type="entry name" value="Pili_assmbl_chaperone_C"/>
</dbReference>
<organism evidence="8 9">
    <name type="scientific">Kluyvera genomosp. 3</name>
    <dbReference type="NCBI Taxonomy" id="2774055"/>
    <lineage>
        <taxon>Bacteria</taxon>
        <taxon>Pseudomonadati</taxon>
        <taxon>Pseudomonadota</taxon>
        <taxon>Gammaproteobacteria</taxon>
        <taxon>Enterobacterales</taxon>
        <taxon>Enterobacteriaceae</taxon>
        <taxon>Kluyvera</taxon>
    </lineage>
</organism>
<evidence type="ECO:0000259" key="6">
    <source>
        <dbReference type="Pfam" id="PF00345"/>
    </source>
</evidence>
<evidence type="ECO:0000256" key="2">
    <source>
        <dbReference type="ARBA" id="ARBA00007399"/>
    </source>
</evidence>
<dbReference type="Pfam" id="PF02753">
    <property type="entry name" value="PapD_C"/>
    <property type="match status" value="1"/>
</dbReference>
<dbReference type="InterPro" id="IPR013783">
    <property type="entry name" value="Ig-like_fold"/>
</dbReference>
<keyword evidence="4" id="KW-0574">Periplasm</keyword>
<protein>
    <submittedName>
        <fullName evidence="8">Molecular chaperone</fullName>
    </submittedName>
</protein>
<comment type="subcellular location">
    <subcellularLocation>
        <location evidence="1">Periplasm</location>
    </subcellularLocation>
</comment>
<accession>A0A6G9RTK1</accession>
<dbReference type="Pfam" id="PF00345">
    <property type="entry name" value="PapD_N"/>
    <property type="match status" value="1"/>
</dbReference>
<comment type="similarity">
    <text evidence="2">Belongs to the periplasmic pilus chaperone family.</text>
</comment>
<dbReference type="AlphaFoldDB" id="A0A6G9RTK1"/>
<dbReference type="Gene3D" id="2.60.40.10">
    <property type="entry name" value="Immunoglobulins"/>
    <property type="match status" value="2"/>
</dbReference>
<dbReference type="Proteomes" id="UP000503580">
    <property type="component" value="Chromosome"/>
</dbReference>
<keyword evidence="3" id="KW-0732">Signal</keyword>
<dbReference type="GO" id="GO:0030288">
    <property type="term" value="C:outer membrane-bounded periplasmic space"/>
    <property type="evidence" value="ECO:0007669"/>
    <property type="project" value="InterPro"/>
</dbReference>
<dbReference type="InterPro" id="IPR001829">
    <property type="entry name" value="Pili_assmbl_chaperone_bac"/>
</dbReference>
<evidence type="ECO:0000313" key="8">
    <source>
        <dbReference type="EMBL" id="QIR29625.1"/>
    </source>
</evidence>
<proteinExistence type="inferred from homology"/>
<feature type="domain" description="Pili assembly chaperone C-terminal" evidence="7">
    <location>
        <begin position="152"/>
        <end position="215"/>
    </location>
</feature>
<dbReference type="SUPFAM" id="SSF49354">
    <property type="entry name" value="PapD-like"/>
    <property type="match status" value="1"/>
</dbReference>
<dbReference type="GO" id="GO:0071555">
    <property type="term" value="P:cell wall organization"/>
    <property type="evidence" value="ECO:0007669"/>
    <property type="project" value="InterPro"/>
</dbReference>
<evidence type="ECO:0000256" key="3">
    <source>
        <dbReference type="ARBA" id="ARBA00022729"/>
    </source>
</evidence>